<protein>
    <submittedName>
        <fullName evidence="1">T9SS type A sorting domain-containing protein</fullName>
    </submittedName>
</protein>
<name>A0ABT1B195_9FLAO</name>
<gene>
    <name evidence="1" type="ORF">NG653_14450</name>
</gene>
<evidence type="ECO:0000313" key="1">
    <source>
        <dbReference type="EMBL" id="MCO5726061.1"/>
    </source>
</evidence>
<dbReference type="EMBL" id="JAMXIB010000020">
    <property type="protein sequence ID" value="MCO5726061.1"/>
    <property type="molecule type" value="Genomic_DNA"/>
</dbReference>
<sequence>LWSNGATGATATGLSAGTYSVTVTDANGCTTSCEVTLEEPDPVVPGGCETAFARYSADNTCFLEDGFNRWGWTNFIDTEGTYSMELYSAAGQCLILPNGGGFQSGVVQVAYANGSATVSINMLAGFVLTDVHLYIGEEKYPVNGQNPTVAPGQYPYQDGQGGNPTVPGSGTTTYTFQPVDVSGFDSGFYVIFHGVACGTQTAKFATQQTLKVTPFPTVFEDEITLDIQVDESTEATVGVYGMNGMRLKAERHQLGRGRNQIRMNLSSLSGAMYILEVQTPDGQKVLSKIMAR</sequence>
<proteinExistence type="predicted"/>
<dbReference type="Proteomes" id="UP001206312">
    <property type="component" value="Unassembled WGS sequence"/>
</dbReference>
<accession>A0ABT1B195</accession>
<reference evidence="1 2" key="1">
    <citation type="submission" date="2022-06" db="EMBL/GenBank/DDBJ databases">
        <authorList>
            <person name="Xuan X."/>
        </authorList>
    </citation>
    <scope>NUCLEOTIDE SEQUENCE [LARGE SCALE GENOMIC DNA]</scope>
    <source>
        <strain evidence="1 2">2V75</strain>
    </source>
</reference>
<organism evidence="1 2">
    <name type="scientific">Robiginitalea marina</name>
    <dbReference type="NCBI Taxonomy" id="2954105"/>
    <lineage>
        <taxon>Bacteria</taxon>
        <taxon>Pseudomonadati</taxon>
        <taxon>Bacteroidota</taxon>
        <taxon>Flavobacteriia</taxon>
        <taxon>Flavobacteriales</taxon>
        <taxon>Flavobacteriaceae</taxon>
        <taxon>Robiginitalea</taxon>
    </lineage>
</organism>
<evidence type="ECO:0000313" key="2">
    <source>
        <dbReference type="Proteomes" id="UP001206312"/>
    </source>
</evidence>
<comment type="caution">
    <text evidence="1">The sequence shown here is derived from an EMBL/GenBank/DDBJ whole genome shotgun (WGS) entry which is preliminary data.</text>
</comment>
<keyword evidence="2" id="KW-1185">Reference proteome</keyword>
<dbReference type="Gene3D" id="2.60.40.740">
    <property type="match status" value="1"/>
</dbReference>
<feature type="non-terminal residue" evidence="1">
    <location>
        <position position="1"/>
    </location>
</feature>